<evidence type="ECO:0000313" key="2">
    <source>
        <dbReference type="Proteomes" id="UP001281147"/>
    </source>
</evidence>
<reference evidence="1" key="1">
    <citation type="submission" date="2023-07" db="EMBL/GenBank/DDBJ databases">
        <title>Black Yeasts Isolated from many extreme environments.</title>
        <authorList>
            <person name="Coleine C."/>
            <person name="Stajich J.E."/>
            <person name="Selbmann L."/>
        </authorList>
    </citation>
    <scope>NUCLEOTIDE SEQUENCE</scope>
    <source>
        <strain evidence="1">CCFEE 5714</strain>
    </source>
</reference>
<evidence type="ECO:0000313" key="1">
    <source>
        <dbReference type="EMBL" id="KAK3707028.1"/>
    </source>
</evidence>
<sequence length="181" mass="19997">MSPPGDNVRIQRGEPNDEICNMFLLKMKDYALSMPEGKTPKGPAIGSDDSARPIELPQGSVFLYAAIGPEDAPIAAGSVALVPLHSTFPHFKGLPNGLETVGEVKCMIVLEEHQQKGIALKLMRAIEEIAKDELGWKYIAVETWWSMKAAQVLYEKAGYRRKGPWGAYVSADSCCYEKWLQ</sequence>
<protein>
    <submittedName>
        <fullName evidence="1">Uncharacterized protein</fullName>
    </submittedName>
</protein>
<gene>
    <name evidence="1" type="ORF">LTR37_012360</name>
</gene>
<dbReference type="Proteomes" id="UP001281147">
    <property type="component" value="Unassembled WGS sequence"/>
</dbReference>
<name>A0ACC3N033_9PEZI</name>
<keyword evidence="2" id="KW-1185">Reference proteome</keyword>
<dbReference type="EMBL" id="JAUTXU010000114">
    <property type="protein sequence ID" value="KAK3707028.1"/>
    <property type="molecule type" value="Genomic_DNA"/>
</dbReference>
<proteinExistence type="predicted"/>
<comment type="caution">
    <text evidence="1">The sequence shown here is derived from an EMBL/GenBank/DDBJ whole genome shotgun (WGS) entry which is preliminary data.</text>
</comment>
<organism evidence="1 2">
    <name type="scientific">Vermiconidia calcicola</name>
    <dbReference type="NCBI Taxonomy" id="1690605"/>
    <lineage>
        <taxon>Eukaryota</taxon>
        <taxon>Fungi</taxon>
        <taxon>Dikarya</taxon>
        <taxon>Ascomycota</taxon>
        <taxon>Pezizomycotina</taxon>
        <taxon>Dothideomycetes</taxon>
        <taxon>Dothideomycetidae</taxon>
        <taxon>Mycosphaerellales</taxon>
        <taxon>Extremaceae</taxon>
        <taxon>Vermiconidia</taxon>
    </lineage>
</organism>
<accession>A0ACC3N033</accession>